<evidence type="ECO:0000256" key="6">
    <source>
        <dbReference type="ARBA" id="ARBA00022807"/>
    </source>
</evidence>
<feature type="signal peptide" evidence="8">
    <location>
        <begin position="1"/>
        <end position="19"/>
    </location>
</feature>
<feature type="compositionally biased region" description="Basic and acidic residues" evidence="7">
    <location>
        <begin position="159"/>
        <end position="189"/>
    </location>
</feature>
<dbReference type="PROSITE" id="PS51935">
    <property type="entry name" value="NLPC_P60"/>
    <property type="match status" value="1"/>
</dbReference>
<dbReference type="Gene3D" id="3.10.350.10">
    <property type="entry name" value="LysM domain"/>
    <property type="match status" value="4"/>
</dbReference>
<feature type="chain" id="PRO_5046062147" description="Peptidoglycan endopeptidase" evidence="8">
    <location>
        <begin position="20"/>
        <end position="647"/>
    </location>
</feature>
<dbReference type="PANTHER" id="PTHR47360:SF1">
    <property type="entry name" value="ENDOPEPTIDASE NLPC-RELATED"/>
    <property type="match status" value="1"/>
</dbReference>
<evidence type="ECO:0008006" key="13">
    <source>
        <dbReference type="Google" id="ProtNLM"/>
    </source>
</evidence>
<evidence type="ECO:0000256" key="7">
    <source>
        <dbReference type="SAM" id="MobiDB-lite"/>
    </source>
</evidence>
<feature type="domain" description="LysM" evidence="9">
    <location>
        <begin position="331"/>
        <end position="374"/>
    </location>
</feature>
<dbReference type="RefSeq" id="WP_189002673.1">
    <property type="nucleotide sequence ID" value="NZ_BMOD01000006.1"/>
</dbReference>
<comment type="caution">
    <text evidence="11">The sequence shown here is derived from an EMBL/GenBank/DDBJ whole genome shotgun (WGS) entry which is preliminary data.</text>
</comment>
<dbReference type="InterPro" id="IPR018392">
    <property type="entry name" value="LysM"/>
</dbReference>
<evidence type="ECO:0000256" key="5">
    <source>
        <dbReference type="ARBA" id="ARBA00022801"/>
    </source>
</evidence>
<dbReference type="PANTHER" id="PTHR47360">
    <property type="entry name" value="MUREIN DD-ENDOPEPTIDASE MEPS/MUREIN LD-CARBOXYPEPTIDASE"/>
    <property type="match status" value="1"/>
</dbReference>
<feature type="compositionally biased region" description="Basic and acidic residues" evidence="7">
    <location>
        <begin position="254"/>
        <end position="275"/>
    </location>
</feature>
<comment type="similarity">
    <text evidence="1">Belongs to the peptidase C40 family.</text>
</comment>
<keyword evidence="6" id="KW-0788">Thiol protease</keyword>
<dbReference type="InterPro" id="IPR038765">
    <property type="entry name" value="Papain-like_cys_pep_sf"/>
</dbReference>
<evidence type="ECO:0000256" key="8">
    <source>
        <dbReference type="SAM" id="SignalP"/>
    </source>
</evidence>
<proteinExistence type="inferred from homology"/>
<dbReference type="EMBL" id="BMOD01000006">
    <property type="protein sequence ID" value="GGJ35027.1"/>
    <property type="molecule type" value="Genomic_DNA"/>
</dbReference>
<evidence type="ECO:0000313" key="12">
    <source>
        <dbReference type="Proteomes" id="UP000632222"/>
    </source>
</evidence>
<keyword evidence="2" id="KW-0645">Protease</keyword>
<feature type="domain" description="NlpC/P60" evidence="10">
    <location>
        <begin position="516"/>
        <end position="639"/>
    </location>
</feature>
<evidence type="ECO:0000259" key="10">
    <source>
        <dbReference type="PROSITE" id="PS51935"/>
    </source>
</evidence>
<sequence>MRSNLSVLGVLLLLSAAQAGSYTVQKNDTLYSLSRRFGLSVEELMKLNHLDAPNIALGQVLQVPDVKIETKPDIKSDIKTDIKVTPEVKTLSPAPKEHIVARQETLFGIARKYGIKLEDLKRWNTLTSNEIAIGQVLKLQGDAGNSGPGAPATSTADRSPSKTETAKTESSKTEAAKTDPVKTSVKNEVKASSGSKTQGVKSDVVKTPSKAETAKTEPVKVETTKTPVKTSTAETKTTNKTETAKTPVTTSKTEPTKTEVLKTETAKTEPVKVESTKTPVKTSTAETTKSGSAKTEPLKTETAKTTEPPKTEPLKAEPKEAKVKPVLSGAITYVVERGDTLYALARRFEVTVDELMAWNALDSSTLGVGQSLQLIARVQPVPTPASDPVMVKTPAVIEDVKASSKEPAKEPVKEAAREPVKVASTLKPAEADQMTIKPVQVVDNAVVIAPVSNPERHIVQKGDTLSVLARKYSTTVGALQEANSLTDTNLRVGQVLILPSTIKSIPEPSSLVNIVGATPNPWRDYAMSLLNIPYVYGGANPDKGLDCSGFTLLVMQQAGVQLPRTSMEQSQIGEVVDRSDLKEGDLIFFDTLGHGVSHVGIYLGDNQFIHANSYLERVSIDDITNTYYARRVVGVRRVLSPLTAAQQ</sequence>
<feature type="compositionally biased region" description="Low complexity" evidence="7">
    <location>
        <begin position="224"/>
        <end position="236"/>
    </location>
</feature>
<evidence type="ECO:0000256" key="4">
    <source>
        <dbReference type="ARBA" id="ARBA00022737"/>
    </source>
</evidence>
<dbReference type="InterPro" id="IPR052062">
    <property type="entry name" value="Murein_DD/LD_carboxypeptidase"/>
</dbReference>
<evidence type="ECO:0000256" key="3">
    <source>
        <dbReference type="ARBA" id="ARBA00022729"/>
    </source>
</evidence>
<reference evidence="12" key="1">
    <citation type="journal article" date="2019" name="Int. J. Syst. Evol. Microbiol.">
        <title>The Global Catalogue of Microorganisms (GCM) 10K type strain sequencing project: providing services to taxonomists for standard genome sequencing and annotation.</title>
        <authorList>
            <consortium name="The Broad Institute Genomics Platform"/>
            <consortium name="The Broad Institute Genome Sequencing Center for Infectious Disease"/>
            <person name="Wu L."/>
            <person name="Ma J."/>
        </authorList>
    </citation>
    <scope>NUCLEOTIDE SEQUENCE [LARGE SCALE GENOMIC DNA]</scope>
    <source>
        <strain evidence="12">JCM 14370</strain>
    </source>
</reference>
<dbReference type="InterPro" id="IPR000064">
    <property type="entry name" value="NLP_P60_dom"/>
</dbReference>
<feature type="compositionally biased region" description="Polar residues" evidence="7">
    <location>
        <begin position="276"/>
        <end position="292"/>
    </location>
</feature>
<name>A0ABQ2D0M4_9DEIO</name>
<dbReference type="SUPFAM" id="SSF54106">
    <property type="entry name" value="LysM domain"/>
    <property type="match status" value="4"/>
</dbReference>
<feature type="domain" description="LysM" evidence="9">
    <location>
        <begin position="20"/>
        <end position="63"/>
    </location>
</feature>
<dbReference type="CDD" id="cd00118">
    <property type="entry name" value="LysM"/>
    <property type="match status" value="4"/>
</dbReference>
<dbReference type="Pfam" id="PF00877">
    <property type="entry name" value="NLPC_P60"/>
    <property type="match status" value="1"/>
</dbReference>
<dbReference type="Pfam" id="PF01476">
    <property type="entry name" value="LysM"/>
    <property type="match status" value="4"/>
</dbReference>
<dbReference type="SUPFAM" id="SSF54001">
    <property type="entry name" value="Cysteine proteinases"/>
    <property type="match status" value="1"/>
</dbReference>
<protein>
    <recommendedName>
        <fullName evidence="13">Peptidoglycan endopeptidase</fullName>
    </recommendedName>
</protein>
<evidence type="ECO:0000256" key="2">
    <source>
        <dbReference type="ARBA" id="ARBA00022670"/>
    </source>
</evidence>
<dbReference type="PROSITE" id="PS51782">
    <property type="entry name" value="LYSM"/>
    <property type="match status" value="4"/>
</dbReference>
<feature type="compositionally biased region" description="Basic and acidic residues" evidence="7">
    <location>
        <begin position="296"/>
        <end position="319"/>
    </location>
</feature>
<dbReference type="Proteomes" id="UP000632222">
    <property type="component" value="Unassembled WGS sequence"/>
</dbReference>
<evidence type="ECO:0000313" key="11">
    <source>
        <dbReference type="EMBL" id="GGJ35027.1"/>
    </source>
</evidence>
<gene>
    <name evidence="11" type="ORF">GCM10008938_21410</name>
</gene>
<keyword evidence="5" id="KW-0378">Hydrolase</keyword>
<feature type="domain" description="LysM" evidence="9">
    <location>
        <begin position="96"/>
        <end position="139"/>
    </location>
</feature>
<keyword evidence="4" id="KW-0677">Repeat</keyword>
<feature type="region of interest" description="Disordered" evidence="7">
    <location>
        <begin position="142"/>
        <end position="319"/>
    </location>
</feature>
<keyword evidence="3 8" id="KW-0732">Signal</keyword>
<dbReference type="Gene3D" id="3.90.1720.10">
    <property type="entry name" value="endopeptidase domain like (from Nostoc punctiforme)"/>
    <property type="match status" value="1"/>
</dbReference>
<evidence type="ECO:0000259" key="9">
    <source>
        <dbReference type="PROSITE" id="PS51782"/>
    </source>
</evidence>
<evidence type="ECO:0000256" key="1">
    <source>
        <dbReference type="ARBA" id="ARBA00007074"/>
    </source>
</evidence>
<keyword evidence="12" id="KW-1185">Reference proteome</keyword>
<dbReference type="SMART" id="SM00257">
    <property type="entry name" value="LysM"/>
    <property type="match status" value="4"/>
</dbReference>
<feature type="compositionally biased region" description="Polar residues" evidence="7">
    <location>
        <begin position="190"/>
        <end position="200"/>
    </location>
</feature>
<feature type="compositionally biased region" description="Low complexity" evidence="7">
    <location>
        <begin position="244"/>
        <end position="253"/>
    </location>
</feature>
<accession>A0ABQ2D0M4</accession>
<feature type="domain" description="LysM" evidence="9">
    <location>
        <begin position="455"/>
        <end position="498"/>
    </location>
</feature>
<organism evidence="11 12">
    <name type="scientific">Deinococcus roseus</name>
    <dbReference type="NCBI Taxonomy" id="392414"/>
    <lineage>
        <taxon>Bacteria</taxon>
        <taxon>Thermotogati</taxon>
        <taxon>Deinococcota</taxon>
        <taxon>Deinococci</taxon>
        <taxon>Deinococcales</taxon>
        <taxon>Deinococcaceae</taxon>
        <taxon>Deinococcus</taxon>
    </lineage>
</organism>
<dbReference type="InterPro" id="IPR036779">
    <property type="entry name" value="LysM_dom_sf"/>
</dbReference>
<feature type="compositionally biased region" description="Basic and acidic residues" evidence="7">
    <location>
        <begin position="212"/>
        <end position="223"/>
    </location>
</feature>